<evidence type="ECO:0000313" key="1">
    <source>
        <dbReference type="EMBL" id="MBH5146605.1"/>
    </source>
</evidence>
<comment type="caution">
    <text evidence="1">The sequence shown here is derived from an EMBL/GenBank/DDBJ whole genome shotgun (WGS) entry which is preliminary data.</text>
</comment>
<name>A0A8I0ZW65_RHOER</name>
<dbReference type="RefSeq" id="WP_197942093.1">
    <property type="nucleotide sequence ID" value="NZ_JAECSB010000092.1"/>
</dbReference>
<keyword evidence="2" id="KW-1185">Reference proteome</keyword>
<sequence length="141" mass="14635">MGQGLGQIAPAALIAVGVLILTGCTTNVDVPKTFAATLTVTGQAEQVGAGSGECVIDSIRVAPNDQIQIFGGSGAASVRSTLEVEAIDQLPDGMSTCSYTAHFDAVPANQKNYEVSLGRFSPKSFSSDELENGVTYQLRRP</sequence>
<evidence type="ECO:0000313" key="2">
    <source>
        <dbReference type="Proteomes" id="UP000627573"/>
    </source>
</evidence>
<dbReference type="EMBL" id="JAECSB010000092">
    <property type="protein sequence ID" value="MBH5146605.1"/>
    <property type="molecule type" value="Genomic_DNA"/>
</dbReference>
<proteinExistence type="predicted"/>
<accession>A0A8I0ZW65</accession>
<dbReference type="Proteomes" id="UP000627573">
    <property type="component" value="Unassembled WGS sequence"/>
</dbReference>
<evidence type="ECO:0008006" key="3">
    <source>
        <dbReference type="Google" id="ProtNLM"/>
    </source>
</evidence>
<gene>
    <name evidence="1" type="ORF">I3517_28770</name>
</gene>
<organism evidence="1 2">
    <name type="scientific">Rhodococcus erythropolis</name>
    <name type="common">Arthrobacter picolinophilus</name>
    <dbReference type="NCBI Taxonomy" id="1833"/>
    <lineage>
        <taxon>Bacteria</taxon>
        <taxon>Bacillati</taxon>
        <taxon>Actinomycetota</taxon>
        <taxon>Actinomycetes</taxon>
        <taxon>Mycobacteriales</taxon>
        <taxon>Nocardiaceae</taxon>
        <taxon>Rhodococcus</taxon>
        <taxon>Rhodococcus erythropolis group</taxon>
    </lineage>
</organism>
<reference evidence="1 2" key="1">
    <citation type="submission" date="2020-12" db="EMBL/GenBank/DDBJ databases">
        <title>Draft genome sequence of furan degrading bacterial strain FUR100.</title>
        <authorList>
            <person name="Woiski C."/>
        </authorList>
    </citation>
    <scope>NUCLEOTIDE SEQUENCE [LARGE SCALE GENOMIC DNA]</scope>
    <source>
        <strain evidence="1 2">FUR100</strain>
    </source>
</reference>
<protein>
    <recommendedName>
        <fullName evidence="3">Lipoprotein</fullName>
    </recommendedName>
</protein>
<dbReference type="AlphaFoldDB" id="A0A8I0ZW65"/>